<feature type="region of interest" description="Disordered" evidence="1">
    <location>
        <begin position="216"/>
        <end position="235"/>
    </location>
</feature>
<protein>
    <recommendedName>
        <fullName evidence="2">PH domain-containing protein</fullName>
    </recommendedName>
</protein>
<dbReference type="InterPro" id="IPR039486">
    <property type="entry name" value="Mug56/Spo71_PH"/>
</dbReference>
<feature type="compositionally biased region" description="Low complexity" evidence="1">
    <location>
        <begin position="77"/>
        <end position="88"/>
    </location>
</feature>
<feature type="region of interest" description="Disordered" evidence="1">
    <location>
        <begin position="717"/>
        <end position="751"/>
    </location>
</feature>
<dbReference type="PANTHER" id="PTHR28076">
    <property type="entry name" value="SPORULATION-SPECIFIC PROTEIN 71"/>
    <property type="match status" value="1"/>
</dbReference>
<dbReference type="Proteomes" id="UP000193560">
    <property type="component" value="Unassembled WGS sequence"/>
</dbReference>
<dbReference type="InterPro" id="IPR011993">
    <property type="entry name" value="PH-like_dom_sf"/>
</dbReference>
<feature type="domain" description="PH" evidence="2">
    <location>
        <begin position="838"/>
        <end position="996"/>
    </location>
</feature>
<gene>
    <name evidence="3" type="ORF">BCR42DRAFT_408042</name>
</gene>
<feature type="compositionally biased region" description="Low complexity" evidence="1">
    <location>
        <begin position="645"/>
        <end position="655"/>
    </location>
</feature>
<feature type="region of interest" description="Disordered" evidence="1">
    <location>
        <begin position="638"/>
        <end position="681"/>
    </location>
</feature>
<evidence type="ECO:0000259" key="2">
    <source>
        <dbReference type="PROSITE" id="PS50003"/>
    </source>
</evidence>
<evidence type="ECO:0000313" key="4">
    <source>
        <dbReference type="Proteomes" id="UP000193560"/>
    </source>
</evidence>
<feature type="domain" description="PH" evidence="2">
    <location>
        <begin position="774"/>
        <end position="811"/>
    </location>
</feature>
<dbReference type="Gene3D" id="2.30.29.30">
    <property type="entry name" value="Pleckstrin-homology domain (PH domain)/Phosphotyrosine-binding domain (PTB)"/>
    <property type="match status" value="1"/>
</dbReference>
<dbReference type="SMART" id="SM00233">
    <property type="entry name" value="PH"/>
    <property type="match status" value="3"/>
</dbReference>
<name>A0A1X2IT26_9FUNG</name>
<dbReference type="PANTHER" id="PTHR28076:SF1">
    <property type="entry name" value="PROSPORE MEMBRANE ADAPTER PROTEIN SPO71"/>
    <property type="match status" value="1"/>
</dbReference>
<evidence type="ECO:0000313" key="3">
    <source>
        <dbReference type="EMBL" id="ORZ21669.1"/>
    </source>
</evidence>
<dbReference type="SUPFAM" id="SSF50729">
    <property type="entry name" value="PH domain-like"/>
    <property type="match status" value="1"/>
</dbReference>
<dbReference type="EMBL" id="MCGE01000005">
    <property type="protein sequence ID" value="ORZ21669.1"/>
    <property type="molecule type" value="Genomic_DNA"/>
</dbReference>
<dbReference type="STRING" id="90262.A0A1X2IT26"/>
<evidence type="ECO:0000256" key="1">
    <source>
        <dbReference type="SAM" id="MobiDB-lite"/>
    </source>
</evidence>
<feature type="region of interest" description="Disordered" evidence="1">
    <location>
        <begin position="592"/>
        <end position="613"/>
    </location>
</feature>
<feature type="region of interest" description="Disordered" evidence="1">
    <location>
        <begin position="288"/>
        <end position="314"/>
    </location>
</feature>
<dbReference type="PROSITE" id="PS50003">
    <property type="entry name" value="PH_DOMAIN"/>
    <property type="match status" value="2"/>
</dbReference>
<proteinExistence type="predicted"/>
<reference evidence="3 4" key="1">
    <citation type="submission" date="2016-07" db="EMBL/GenBank/DDBJ databases">
        <title>Pervasive Adenine N6-methylation of Active Genes in Fungi.</title>
        <authorList>
            <consortium name="DOE Joint Genome Institute"/>
            <person name="Mondo S.J."/>
            <person name="Dannebaum R.O."/>
            <person name="Kuo R.C."/>
            <person name="Labutti K."/>
            <person name="Haridas S."/>
            <person name="Kuo A."/>
            <person name="Salamov A."/>
            <person name="Ahrendt S.R."/>
            <person name="Lipzen A."/>
            <person name="Sullivan W."/>
            <person name="Andreopoulos W.B."/>
            <person name="Clum A."/>
            <person name="Lindquist E."/>
            <person name="Daum C."/>
            <person name="Ramamoorthy G.K."/>
            <person name="Gryganskyi A."/>
            <person name="Culley D."/>
            <person name="Magnuson J.K."/>
            <person name="James T.Y."/>
            <person name="O'Malley M.A."/>
            <person name="Stajich J.E."/>
            <person name="Spatafora J.W."/>
            <person name="Visel A."/>
            <person name="Grigoriev I.V."/>
        </authorList>
    </citation>
    <scope>NUCLEOTIDE SEQUENCE [LARGE SCALE GENOMIC DNA]</scope>
    <source>
        <strain evidence="3 4">NRRL 1336</strain>
    </source>
</reference>
<dbReference type="InterPro" id="IPR040345">
    <property type="entry name" value="Mug56/Spo71"/>
</dbReference>
<dbReference type="InterPro" id="IPR001849">
    <property type="entry name" value="PH_domain"/>
</dbReference>
<comment type="caution">
    <text evidence="3">The sequence shown here is derived from an EMBL/GenBank/DDBJ whole genome shotgun (WGS) entry which is preliminary data.</text>
</comment>
<organism evidence="3 4">
    <name type="scientific">Absidia repens</name>
    <dbReference type="NCBI Taxonomy" id="90262"/>
    <lineage>
        <taxon>Eukaryota</taxon>
        <taxon>Fungi</taxon>
        <taxon>Fungi incertae sedis</taxon>
        <taxon>Mucoromycota</taxon>
        <taxon>Mucoromycotina</taxon>
        <taxon>Mucoromycetes</taxon>
        <taxon>Mucorales</taxon>
        <taxon>Cunninghamellaceae</taxon>
        <taxon>Absidia</taxon>
    </lineage>
</organism>
<dbReference type="Pfam" id="PF15404">
    <property type="entry name" value="PH_4"/>
    <property type="match status" value="1"/>
</dbReference>
<feature type="region of interest" description="Disordered" evidence="1">
    <location>
        <begin position="61"/>
        <end position="88"/>
    </location>
</feature>
<dbReference type="GO" id="GO:1902657">
    <property type="term" value="P:protein localization to prospore membrane"/>
    <property type="evidence" value="ECO:0007669"/>
    <property type="project" value="InterPro"/>
</dbReference>
<accession>A0A1X2IT26</accession>
<sequence length="997" mass="114240">MAFSVNANIIPTSYEYEDTKNMIFVKDNDPIYPSFFTSSTDDRSLTPSKEIPLKQHFVSASDATHATEEQQNDNDNDNSTSISNSLNSNNIDLKMATTCTRRKDHVSFQNQQQIDQLDIGTTTNIPTIQETLATPIEKHNLAPPNSSRLPSWTPSYHPPQGNLQQQCQVATIPVIQETATAKHIPKHKDTILKTGRLLCSKSFIWYTSRQQRRLYGQGHSASTGQHRRQQRQVQRQETRLGWREFRAVLKPHCLELYLVSPLLLRGPRLAHIIYFSYHTKHSSSATSFSKTPWHTPLSSRRHQKQRHLQRRHQSIFQPQKVSTAKLSIASLADYTLRLEYQNKTRGTTTFLFNAPTVSASQSWYMALYKQIPLKTTHATHTPSYVAENQHLQQNSSKKPIPLWIDVMIPCLQAGSTSGSSTNFIRVPLDSVVDQNAFCIIRASDLKHCLFKMLNDSSIDIGWNHHLLTPDMMSLCWRYGPRIEWIPDSASLIGPQLIEKEHVLELRSISPMNKQVLESPVTMEGFLIQSTNENGEFKLKHQTTRMYALTEGHYLFLIDPSKAVLPNQQENRKNGWSLNWLSAATLMNLHPRRYGNGKQRQQRQQQPGGNYHFFQSVPGFFGKNQTSSHGNVTRTSLFFRHKKETSSGSNSKGTNTRRQHGDNSASSQTDDVQDENVDNTGQQEEARIADMVRRAGQVGYAYAVIDLSYVSRVQPVRVRNKNKNDDSESPSRNISRTTTATPTSPFTFQPRSLSALSSSSSSAQLLKNELSKRQKRLFEIIMDDPDDTRIQFEATSAQAMFEWVQRLRRCVKYGNECRSKGIVLSQAITSLWYRNIHKIILQSGILYVRKNSQKTYRRYLCVLSRGHGLLLYRHNRHGMMTKRRTIKLQQQKGTNNTNKSTYVYAMDHAMDLKVNDAPTNVMTADGVRTRNEIHQCAFVVWQRYSLSKNHWVAQIKEHASLLKLGHRLGRKGYSFIFLASSIEEKEAWVWALQRELEY</sequence>
<dbReference type="OrthoDB" id="5579281at2759"/>
<feature type="compositionally biased region" description="Basic residues" evidence="1">
    <location>
        <begin position="299"/>
        <end position="313"/>
    </location>
</feature>
<dbReference type="AlphaFoldDB" id="A0A1X2IT26"/>
<keyword evidence="4" id="KW-1185">Reference proteome</keyword>
<feature type="compositionally biased region" description="Low complexity" evidence="1">
    <location>
        <begin position="736"/>
        <end position="751"/>
    </location>
</feature>